<organism evidence="1 2">
    <name type="scientific">Haloquadratum walsbyi J07HQW2</name>
    <dbReference type="NCBI Taxonomy" id="1238425"/>
    <lineage>
        <taxon>Archaea</taxon>
        <taxon>Methanobacteriati</taxon>
        <taxon>Methanobacteriota</taxon>
        <taxon>Stenosarchaea group</taxon>
        <taxon>Halobacteria</taxon>
        <taxon>Halobacteriales</taxon>
        <taxon>Haloferacaceae</taxon>
        <taxon>Haloquadratum</taxon>
    </lineage>
</organism>
<name>U1MU55_9EURY</name>
<sequence length="37" mass="4257">MSTETTPTEQDMTRTHRDEIELTIEADAADLYDNVSR</sequence>
<proteinExistence type="predicted"/>
<dbReference type="HOGENOM" id="CLU_3338378_0_0_2"/>
<gene>
    <name evidence="1" type="ORF">J07HQW2_00268</name>
</gene>
<evidence type="ECO:0000313" key="1">
    <source>
        <dbReference type="EMBL" id="ERG93834.1"/>
    </source>
</evidence>
<dbReference type="Proteomes" id="UP000030710">
    <property type="component" value="Unassembled WGS sequence"/>
</dbReference>
<dbReference type="AlphaFoldDB" id="U1MU55"/>
<reference evidence="1 2" key="1">
    <citation type="journal article" date="2013" name="PLoS ONE">
        <title>Assembly-driven community genomics of a hypersaline microbial ecosystem.</title>
        <authorList>
            <person name="Podell S."/>
            <person name="Ugalde J.A."/>
            <person name="Narasingarao P."/>
            <person name="Banfield J.F."/>
            <person name="Heidelberg K.B."/>
            <person name="Allen E.E."/>
        </authorList>
    </citation>
    <scope>NUCLEOTIDE SEQUENCE [LARGE SCALE GENOMIC DNA]</scope>
    <source>
        <strain evidence="2">J07HQW2</strain>
    </source>
</reference>
<dbReference type="STRING" id="1238425.J07HQW2_00268"/>
<accession>U1MU55</accession>
<protein>
    <submittedName>
        <fullName evidence="1">Uncharacterized protein</fullName>
    </submittedName>
</protein>
<evidence type="ECO:0000313" key="2">
    <source>
        <dbReference type="Proteomes" id="UP000030710"/>
    </source>
</evidence>
<dbReference type="EMBL" id="KE356561">
    <property type="protein sequence ID" value="ERG93834.1"/>
    <property type="molecule type" value="Genomic_DNA"/>
</dbReference>